<dbReference type="PANTHER" id="PTHR46033">
    <property type="entry name" value="PROTEIN MAIN-LIKE 2"/>
    <property type="match status" value="1"/>
</dbReference>
<name>A0AAV0HWZ7_9ROSI</name>
<sequence>MVERWRKETHCFNFHEGECTITLKDVAVLTHLPIDGNAVCVSDRAPPDVGGMTGWQHLIHNVLDLRVPVKGSVDVEDRNAPFRKRQVSITWLTREIRNRHDPTQGGIPLTEESSEFEKERYARVYLIGMIGGVFFPKKSNNLTSSGWLRILLDRCLRQFGREQSMPLKVPESQQAFHHRDGRQGADDWPEKLKKFIRMWNGRQGFDISLQLLRGEWGITTHTWISTEDNRFNTLLRRVRLMVHW</sequence>
<gene>
    <name evidence="2" type="ORF">LITE_LOCUS6458</name>
</gene>
<organism evidence="2 3">
    <name type="scientific">Linum tenue</name>
    <dbReference type="NCBI Taxonomy" id="586396"/>
    <lineage>
        <taxon>Eukaryota</taxon>
        <taxon>Viridiplantae</taxon>
        <taxon>Streptophyta</taxon>
        <taxon>Embryophyta</taxon>
        <taxon>Tracheophyta</taxon>
        <taxon>Spermatophyta</taxon>
        <taxon>Magnoliopsida</taxon>
        <taxon>eudicotyledons</taxon>
        <taxon>Gunneridae</taxon>
        <taxon>Pentapetalae</taxon>
        <taxon>rosids</taxon>
        <taxon>fabids</taxon>
        <taxon>Malpighiales</taxon>
        <taxon>Linaceae</taxon>
        <taxon>Linum</taxon>
    </lineage>
</organism>
<dbReference type="GO" id="GO:0010073">
    <property type="term" value="P:meristem maintenance"/>
    <property type="evidence" value="ECO:0007669"/>
    <property type="project" value="InterPro"/>
</dbReference>
<accession>A0AAV0HWZ7</accession>
<dbReference type="Proteomes" id="UP001154282">
    <property type="component" value="Unassembled WGS sequence"/>
</dbReference>
<proteinExistence type="predicted"/>
<dbReference type="EMBL" id="CAMGYJ010000003">
    <property type="protein sequence ID" value="CAI0389821.1"/>
    <property type="molecule type" value="Genomic_DNA"/>
</dbReference>
<evidence type="ECO:0000313" key="2">
    <source>
        <dbReference type="EMBL" id="CAI0389821.1"/>
    </source>
</evidence>
<dbReference type="Pfam" id="PF10536">
    <property type="entry name" value="PMD"/>
    <property type="match status" value="1"/>
</dbReference>
<comment type="caution">
    <text evidence="2">The sequence shown here is derived from an EMBL/GenBank/DDBJ whole genome shotgun (WGS) entry which is preliminary data.</text>
</comment>
<feature type="domain" description="Aminotransferase-like plant mobile" evidence="1">
    <location>
        <begin position="1"/>
        <end position="150"/>
    </location>
</feature>
<evidence type="ECO:0000259" key="1">
    <source>
        <dbReference type="Pfam" id="PF10536"/>
    </source>
</evidence>
<keyword evidence="3" id="KW-1185">Reference proteome</keyword>
<dbReference type="InterPro" id="IPR044824">
    <property type="entry name" value="MAIN-like"/>
</dbReference>
<evidence type="ECO:0000313" key="3">
    <source>
        <dbReference type="Proteomes" id="UP001154282"/>
    </source>
</evidence>
<reference evidence="2" key="1">
    <citation type="submission" date="2022-08" db="EMBL/GenBank/DDBJ databases">
        <authorList>
            <person name="Gutierrez-Valencia J."/>
        </authorList>
    </citation>
    <scope>NUCLEOTIDE SEQUENCE</scope>
</reference>
<dbReference type="AlphaFoldDB" id="A0AAV0HWZ7"/>
<dbReference type="InterPro" id="IPR019557">
    <property type="entry name" value="AminoTfrase-like_pln_mobile"/>
</dbReference>
<dbReference type="PANTHER" id="PTHR46033:SF8">
    <property type="entry name" value="PROTEIN MAINTENANCE OF MERISTEMS-LIKE"/>
    <property type="match status" value="1"/>
</dbReference>
<protein>
    <recommendedName>
        <fullName evidence="1">Aminotransferase-like plant mobile domain-containing protein</fullName>
    </recommendedName>
</protein>